<keyword evidence="4 8" id="KW-1133">Transmembrane helix</keyword>
<name>A0AAD5X8C5_9FUNG</name>
<organism evidence="9 10">
    <name type="scientific">Physocladia obscura</name>
    <dbReference type="NCBI Taxonomy" id="109957"/>
    <lineage>
        <taxon>Eukaryota</taxon>
        <taxon>Fungi</taxon>
        <taxon>Fungi incertae sedis</taxon>
        <taxon>Chytridiomycota</taxon>
        <taxon>Chytridiomycota incertae sedis</taxon>
        <taxon>Chytridiomycetes</taxon>
        <taxon>Chytridiales</taxon>
        <taxon>Chytriomycetaceae</taxon>
        <taxon>Physocladia</taxon>
    </lineage>
</organism>
<evidence type="ECO:0000256" key="2">
    <source>
        <dbReference type="ARBA" id="ARBA00007018"/>
    </source>
</evidence>
<dbReference type="GO" id="GO:0046872">
    <property type="term" value="F:metal ion binding"/>
    <property type="evidence" value="ECO:0007669"/>
    <property type="project" value="UniProtKB-KW"/>
</dbReference>
<evidence type="ECO:0000313" key="9">
    <source>
        <dbReference type="EMBL" id="KAJ3091002.1"/>
    </source>
</evidence>
<feature type="transmembrane region" description="Helical" evidence="8">
    <location>
        <begin position="111"/>
        <end position="134"/>
    </location>
</feature>
<feature type="compositionally biased region" description="Low complexity" evidence="7">
    <location>
        <begin position="44"/>
        <end position="53"/>
    </location>
</feature>
<comment type="caution">
    <text evidence="9">The sequence shown here is derived from an EMBL/GenBank/DDBJ whole genome shotgun (WGS) entry which is preliminary data.</text>
</comment>
<evidence type="ECO:0000256" key="5">
    <source>
        <dbReference type="ARBA" id="ARBA00023136"/>
    </source>
</evidence>
<feature type="region of interest" description="Disordered" evidence="7">
    <location>
        <begin position="1"/>
        <end position="53"/>
    </location>
</feature>
<dbReference type="PANTHER" id="PTHR20855">
    <property type="entry name" value="ADIPOR/PROGESTIN RECEPTOR-RELATED"/>
    <property type="match status" value="1"/>
</dbReference>
<gene>
    <name evidence="9" type="ORF">HK100_007292</name>
</gene>
<evidence type="ECO:0000256" key="7">
    <source>
        <dbReference type="SAM" id="MobiDB-lite"/>
    </source>
</evidence>
<dbReference type="Proteomes" id="UP001211907">
    <property type="component" value="Unassembled WGS sequence"/>
</dbReference>
<evidence type="ECO:0000256" key="4">
    <source>
        <dbReference type="ARBA" id="ARBA00022989"/>
    </source>
</evidence>
<dbReference type="Pfam" id="PF03006">
    <property type="entry name" value="HlyIII"/>
    <property type="match status" value="1"/>
</dbReference>
<evidence type="ECO:0000256" key="8">
    <source>
        <dbReference type="SAM" id="Phobius"/>
    </source>
</evidence>
<evidence type="ECO:0000256" key="3">
    <source>
        <dbReference type="ARBA" id="ARBA00022692"/>
    </source>
</evidence>
<keyword evidence="6" id="KW-0862">Zinc</keyword>
<dbReference type="GO" id="GO:0038023">
    <property type="term" value="F:signaling receptor activity"/>
    <property type="evidence" value="ECO:0007669"/>
    <property type="project" value="TreeGrafter"/>
</dbReference>
<reference evidence="9" key="1">
    <citation type="submission" date="2020-05" db="EMBL/GenBank/DDBJ databases">
        <title>Phylogenomic resolution of chytrid fungi.</title>
        <authorList>
            <person name="Stajich J.E."/>
            <person name="Amses K."/>
            <person name="Simmons R."/>
            <person name="Seto K."/>
            <person name="Myers J."/>
            <person name="Bonds A."/>
            <person name="Quandt C.A."/>
            <person name="Barry K."/>
            <person name="Liu P."/>
            <person name="Grigoriev I."/>
            <person name="Longcore J.E."/>
            <person name="James T.Y."/>
        </authorList>
    </citation>
    <scope>NUCLEOTIDE SEQUENCE</scope>
    <source>
        <strain evidence="9">JEL0513</strain>
    </source>
</reference>
<sequence>MAEQNKHGDNENNERDTAVSINIQDATEHRISDENTKKLDDTSKPSSHSLSASDHSSLFKSWKKPTLLRRDDMPEWYQKEMFIWTGYRPITDSTKDCIYSLVFLHNESGNIYTHLLGALLFVCLMGYTWGHLMFENKFTGVDWRDHLIAFEMHLSAVVFANITPTLMKPEYGKFRLILFIGFGFFSVIPIAHSFIINGVAFTQRAMGLNYLLLIIISNVGGSVIFHLRVPEKYSPGSFDFFGQSHQIMHTAVVLGAVFHYLGFLEAFSFWHSQNGDCLIPIGDMILDNSGGWGIVNF</sequence>
<accession>A0AAD5X8C5</accession>
<comment type="subcellular location">
    <subcellularLocation>
        <location evidence="1">Membrane</location>
        <topology evidence="1">Multi-pass membrane protein</topology>
    </subcellularLocation>
</comment>
<evidence type="ECO:0000313" key="10">
    <source>
        <dbReference type="Proteomes" id="UP001211907"/>
    </source>
</evidence>
<evidence type="ECO:0000256" key="6">
    <source>
        <dbReference type="PIRSR" id="PIRSR604254-1"/>
    </source>
</evidence>
<dbReference type="InterPro" id="IPR004254">
    <property type="entry name" value="AdipoR/HlyIII-related"/>
</dbReference>
<dbReference type="AlphaFoldDB" id="A0AAD5X8C5"/>
<feature type="binding site" evidence="6">
    <location>
        <position position="131"/>
    </location>
    <ligand>
        <name>Zn(2+)</name>
        <dbReference type="ChEBI" id="CHEBI:29105"/>
    </ligand>
</feature>
<feature type="transmembrane region" description="Helical" evidence="8">
    <location>
        <begin position="247"/>
        <end position="264"/>
    </location>
</feature>
<keyword evidence="5 8" id="KW-0472">Membrane</keyword>
<feature type="transmembrane region" description="Helical" evidence="8">
    <location>
        <begin position="208"/>
        <end position="227"/>
    </location>
</feature>
<keyword evidence="10" id="KW-1185">Reference proteome</keyword>
<evidence type="ECO:0000256" key="1">
    <source>
        <dbReference type="ARBA" id="ARBA00004141"/>
    </source>
</evidence>
<feature type="binding site" evidence="6">
    <location>
        <position position="249"/>
    </location>
    <ligand>
        <name>Zn(2+)</name>
        <dbReference type="ChEBI" id="CHEBI:29105"/>
    </ligand>
</feature>
<protein>
    <submittedName>
        <fullName evidence="9">Uncharacterized protein</fullName>
    </submittedName>
</protein>
<keyword evidence="3 8" id="KW-0812">Transmembrane</keyword>
<dbReference type="EMBL" id="JADGJH010003429">
    <property type="protein sequence ID" value="KAJ3091002.1"/>
    <property type="molecule type" value="Genomic_DNA"/>
</dbReference>
<comment type="similarity">
    <text evidence="2">Belongs to the ADIPOR family.</text>
</comment>
<feature type="compositionally biased region" description="Basic and acidic residues" evidence="7">
    <location>
        <begin position="1"/>
        <end position="17"/>
    </location>
</feature>
<feature type="transmembrane region" description="Helical" evidence="8">
    <location>
        <begin position="176"/>
        <end position="196"/>
    </location>
</feature>
<dbReference type="PANTHER" id="PTHR20855:SF52">
    <property type="entry name" value="ADIPONECTIN RECEPTOR PROTEIN"/>
    <property type="match status" value="1"/>
</dbReference>
<dbReference type="GO" id="GO:0016020">
    <property type="term" value="C:membrane"/>
    <property type="evidence" value="ECO:0007669"/>
    <property type="project" value="UniProtKB-SubCell"/>
</dbReference>
<feature type="binding site" evidence="6">
    <location>
        <position position="245"/>
    </location>
    <ligand>
        <name>Zn(2+)</name>
        <dbReference type="ChEBI" id="CHEBI:29105"/>
    </ligand>
</feature>
<keyword evidence="6" id="KW-0479">Metal-binding</keyword>
<proteinExistence type="inferred from homology"/>
<dbReference type="GO" id="GO:0006882">
    <property type="term" value="P:intracellular zinc ion homeostasis"/>
    <property type="evidence" value="ECO:0007669"/>
    <property type="project" value="TreeGrafter"/>
</dbReference>
<feature type="compositionally biased region" description="Basic and acidic residues" evidence="7">
    <location>
        <begin position="26"/>
        <end position="43"/>
    </location>
</feature>